<comment type="caution">
    <text evidence="3">The sequence shown here is derived from an EMBL/GenBank/DDBJ whole genome shotgun (WGS) entry which is preliminary data.</text>
</comment>
<keyword evidence="2" id="KW-0812">Transmembrane</keyword>
<evidence type="ECO:0000256" key="2">
    <source>
        <dbReference type="SAM" id="Phobius"/>
    </source>
</evidence>
<evidence type="ECO:0000313" key="4">
    <source>
        <dbReference type="Proteomes" id="UP000179807"/>
    </source>
</evidence>
<dbReference type="GeneID" id="94840410"/>
<evidence type="ECO:0000256" key="1">
    <source>
        <dbReference type="SAM" id="MobiDB-lite"/>
    </source>
</evidence>
<evidence type="ECO:0000313" key="3">
    <source>
        <dbReference type="EMBL" id="OHT04687.1"/>
    </source>
</evidence>
<dbReference type="RefSeq" id="XP_068357823.1">
    <property type="nucleotide sequence ID" value="XM_068505706.1"/>
</dbReference>
<protein>
    <submittedName>
        <fullName evidence="3">Uncharacterized protein</fullName>
    </submittedName>
</protein>
<feature type="region of interest" description="Disordered" evidence="1">
    <location>
        <begin position="80"/>
        <end position="100"/>
    </location>
</feature>
<accession>A0A1J4JZU1</accession>
<reference evidence="3" key="1">
    <citation type="submission" date="2016-10" db="EMBL/GenBank/DDBJ databases">
        <authorList>
            <person name="Benchimol M."/>
            <person name="Almeida L.G."/>
            <person name="Vasconcelos A.T."/>
            <person name="Perreira-Neves A."/>
            <person name="Rosa I.A."/>
            <person name="Tasca T."/>
            <person name="Bogo M.R."/>
            <person name="de Souza W."/>
        </authorList>
    </citation>
    <scope>NUCLEOTIDE SEQUENCE [LARGE SCALE GENOMIC DNA]</scope>
    <source>
        <strain evidence="3">K</strain>
    </source>
</reference>
<dbReference type="EMBL" id="MLAK01000783">
    <property type="protein sequence ID" value="OHT04687.1"/>
    <property type="molecule type" value="Genomic_DNA"/>
</dbReference>
<keyword evidence="2" id="KW-1133">Transmembrane helix</keyword>
<proteinExistence type="predicted"/>
<dbReference type="AlphaFoldDB" id="A0A1J4JZU1"/>
<gene>
    <name evidence="3" type="ORF">TRFO_27684</name>
</gene>
<keyword evidence="4" id="KW-1185">Reference proteome</keyword>
<dbReference type="VEuPathDB" id="TrichDB:TRFO_27684"/>
<name>A0A1J4JZU1_9EUKA</name>
<feature type="transmembrane region" description="Helical" evidence="2">
    <location>
        <begin position="58"/>
        <end position="78"/>
    </location>
</feature>
<sequence>MKKILAASEKLDECEAWASIVEFDFSTTYNSAKCSKELTLTKLYVYKDESESNNNDPISPAILGCIVIIFIIIIKNQFKHASSSSEKKKNEPNDNDALAF</sequence>
<keyword evidence="2" id="KW-0472">Membrane</keyword>
<organism evidence="3 4">
    <name type="scientific">Tritrichomonas foetus</name>
    <dbReference type="NCBI Taxonomy" id="1144522"/>
    <lineage>
        <taxon>Eukaryota</taxon>
        <taxon>Metamonada</taxon>
        <taxon>Parabasalia</taxon>
        <taxon>Tritrichomonadida</taxon>
        <taxon>Tritrichomonadidae</taxon>
        <taxon>Tritrichomonas</taxon>
    </lineage>
</organism>
<dbReference type="Proteomes" id="UP000179807">
    <property type="component" value="Unassembled WGS sequence"/>
</dbReference>